<evidence type="ECO:0000256" key="3">
    <source>
        <dbReference type="ARBA" id="ARBA00012438"/>
    </source>
</evidence>
<accession>A0AA42CS31</accession>
<dbReference type="CDD" id="cd00082">
    <property type="entry name" value="HisKA"/>
    <property type="match status" value="1"/>
</dbReference>
<evidence type="ECO:0000256" key="9">
    <source>
        <dbReference type="ARBA" id="ARBA00022840"/>
    </source>
</evidence>
<dbReference type="PROSITE" id="PS50109">
    <property type="entry name" value="HIS_KIN"/>
    <property type="match status" value="1"/>
</dbReference>
<dbReference type="AlphaFoldDB" id="A0AA42CS31"/>
<sequence>MRSLRRTALLWMTGLITGVGLTGAVIAYALALREANGFMDGQLRQIALNAGPSLRAQDGPGIHDDPEDDFVVQIWDATGMSLHAVPPGVDIPRVNGSGLTTLNALGARWRVFASGDGIRSIQVAQRMEVRQEIAESTALQAAAPILITIPIGWLVVGWAMGRVLADLRRLATEVESLPVESREPIDLARVPVEAAPLVVAMNRLIERLRATLTQQRKFLSDAAHELRTPLTALNLQIVNIANPARSIAPEDIVDLRNGARRAAALVDQLLRLARYDATADIQASIPLDLRTIVLAAVADHVALAESRSVDLGVTSSDTVPLVGDPRDLQILFGNLVDNAVKYTPAGGTVDVAITIGPESGCEVSISDTGPGIDPALLARVFDRFFRAAPAGVEGTGLGLAIGKAIAERHGLKLSITNRTDRSGLRVKVFPRGDSSAAARTVK</sequence>
<keyword evidence="8" id="KW-0418">Kinase</keyword>
<evidence type="ECO:0000313" key="14">
    <source>
        <dbReference type="EMBL" id="MCW6513112.1"/>
    </source>
</evidence>
<dbReference type="Gene3D" id="3.30.565.10">
    <property type="entry name" value="Histidine kinase-like ATPase, C-terminal domain"/>
    <property type="match status" value="1"/>
</dbReference>
<evidence type="ECO:0000259" key="13">
    <source>
        <dbReference type="PROSITE" id="PS50109"/>
    </source>
</evidence>
<evidence type="ECO:0000256" key="12">
    <source>
        <dbReference type="ARBA" id="ARBA00023136"/>
    </source>
</evidence>
<evidence type="ECO:0000256" key="1">
    <source>
        <dbReference type="ARBA" id="ARBA00000085"/>
    </source>
</evidence>
<evidence type="ECO:0000256" key="8">
    <source>
        <dbReference type="ARBA" id="ARBA00022777"/>
    </source>
</evidence>
<comment type="catalytic activity">
    <reaction evidence="1">
        <text>ATP + protein L-histidine = ADP + protein N-phospho-L-histidine.</text>
        <dbReference type="EC" id="2.7.13.3"/>
    </reaction>
</comment>
<keyword evidence="11" id="KW-0902">Two-component regulatory system</keyword>
<dbReference type="InterPro" id="IPR005467">
    <property type="entry name" value="His_kinase_dom"/>
</dbReference>
<evidence type="ECO:0000256" key="10">
    <source>
        <dbReference type="ARBA" id="ARBA00022989"/>
    </source>
</evidence>
<reference evidence="14" key="1">
    <citation type="submission" date="2022-05" db="EMBL/GenBank/DDBJ databases">
        <authorList>
            <person name="Pankratov T."/>
        </authorList>
    </citation>
    <scope>NUCLEOTIDE SEQUENCE</scope>
    <source>
        <strain evidence="14">BP6-180914</strain>
    </source>
</reference>
<dbReference type="Proteomes" id="UP001165667">
    <property type="component" value="Unassembled WGS sequence"/>
</dbReference>
<dbReference type="PANTHER" id="PTHR45436">
    <property type="entry name" value="SENSOR HISTIDINE KINASE YKOH"/>
    <property type="match status" value="1"/>
</dbReference>
<dbReference type="InterPro" id="IPR036097">
    <property type="entry name" value="HisK_dim/P_sf"/>
</dbReference>
<keyword evidence="9 14" id="KW-0067">ATP-binding</keyword>
<keyword evidence="5" id="KW-0808">Transferase</keyword>
<dbReference type="SMART" id="SM00388">
    <property type="entry name" value="HisKA"/>
    <property type="match status" value="1"/>
</dbReference>
<dbReference type="SUPFAM" id="SSF55874">
    <property type="entry name" value="ATPase domain of HSP90 chaperone/DNA topoisomerase II/histidine kinase"/>
    <property type="match status" value="1"/>
</dbReference>
<keyword evidence="7" id="KW-0547">Nucleotide-binding</keyword>
<comment type="caution">
    <text evidence="14">The sequence shown here is derived from an EMBL/GenBank/DDBJ whole genome shotgun (WGS) entry which is preliminary data.</text>
</comment>
<keyword evidence="10" id="KW-1133">Transmembrane helix</keyword>
<comment type="subcellular location">
    <subcellularLocation>
        <location evidence="2">Membrane</location>
        <topology evidence="2">Multi-pass membrane protein</topology>
    </subcellularLocation>
</comment>
<dbReference type="GO" id="GO:0000155">
    <property type="term" value="F:phosphorelay sensor kinase activity"/>
    <property type="evidence" value="ECO:0007669"/>
    <property type="project" value="InterPro"/>
</dbReference>
<organism evidence="14 15">
    <name type="scientific">Lichenifustis flavocetrariae</name>
    <dbReference type="NCBI Taxonomy" id="2949735"/>
    <lineage>
        <taxon>Bacteria</taxon>
        <taxon>Pseudomonadati</taxon>
        <taxon>Pseudomonadota</taxon>
        <taxon>Alphaproteobacteria</taxon>
        <taxon>Hyphomicrobiales</taxon>
        <taxon>Lichenihabitantaceae</taxon>
        <taxon>Lichenifustis</taxon>
    </lineage>
</organism>
<dbReference type="SUPFAM" id="SSF47384">
    <property type="entry name" value="Homodimeric domain of signal transducing histidine kinase"/>
    <property type="match status" value="1"/>
</dbReference>
<dbReference type="EMBL" id="JAMOIM010000096">
    <property type="protein sequence ID" value="MCW6513112.1"/>
    <property type="molecule type" value="Genomic_DNA"/>
</dbReference>
<dbReference type="GO" id="GO:0005524">
    <property type="term" value="F:ATP binding"/>
    <property type="evidence" value="ECO:0007669"/>
    <property type="project" value="UniProtKB-KW"/>
</dbReference>
<dbReference type="InterPro" id="IPR003594">
    <property type="entry name" value="HATPase_dom"/>
</dbReference>
<keyword evidence="4" id="KW-0597">Phosphoprotein</keyword>
<dbReference type="RefSeq" id="WP_282589488.1">
    <property type="nucleotide sequence ID" value="NZ_JAMOIM010000096.1"/>
</dbReference>
<protein>
    <recommendedName>
        <fullName evidence="3">histidine kinase</fullName>
        <ecNumber evidence="3">2.7.13.3</ecNumber>
    </recommendedName>
</protein>
<dbReference type="PRINTS" id="PR00344">
    <property type="entry name" value="BCTRLSENSOR"/>
</dbReference>
<evidence type="ECO:0000256" key="11">
    <source>
        <dbReference type="ARBA" id="ARBA00023012"/>
    </source>
</evidence>
<dbReference type="Pfam" id="PF00512">
    <property type="entry name" value="HisKA"/>
    <property type="match status" value="1"/>
</dbReference>
<evidence type="ECO:0000256" key="5">
    <source>
        <dbReference type="ARBA" id="ARBA00022679"/>
    </source>
</evidence>
<gene>
    <name evidence="14" type="ORF">M8523_35255</name>
</gene>
<keyword evidence="12" id="KW-0472">Membrane</keyword>
<name>A0AA42CS31_9HYPH</name>
<dbReference type="InterPro" id="IPR050428">
    <property type="entry name" value="TCS_sensor_his_kinase"/>
</dbReference>
<dbReference type="EC" id="2.7.13.3" evidence="3"/>
<evidence type="ECO:0000256" key="4">
    <source>
        <dbReference type="ARBA" id="ARBA00022553"/>
    </source>
</evidence>
<dbReference type="InterPro" id="IPR004358">
    <property type="entry name" value="Sig_transdc_His_kin-like_C"/>
</dbReference>
<feature type="domain" description="Histidine kinase" evidence="13">
    <location>
        <begin position="221"/>
        <end position="428"/>
    </location>
</feature>
<evidence type="ECO:0000256" key="2">
    <source>
        <dbReference type="ARBA" id="ARBA00004141"/>
    </source>
</evidence>
<dbReference type="SMART" id="SM00387">
    <property type="entry name" value="HATPase_c"/>
    <property type="match status" value="1"/>
</dbReference>
<evidence type="ECO:0000313" key="15">
    <source>
        <dbReference type="Proteomes" id="UP001165667"/>
    </source>
</evidence>
<dbReference type="GO" id="GO:0005886">
    <property type="term" value="C:plasma membrane"/>
    <property type="evidence" value="ECO:0007669"/>
    <property type="project" value="TreeGrafter"/>
</dbReference>
<proteinExistence type="predicted"/>
<dbReference type="InterPro" id="IPR003661">
    <property type="entry name" value="HisK_dim/P_dom"/>
</dbReference>
<evidence type="ECO:0000256" key="7">
    <source>
        <dbReference type="ARBA" id="ARBA00022741"/>
    </source>
</evidence>
<dbReference type="PANTHER" id="PTHR45436:SF14">
    <property type="entry name" value="SENSOR PROTEIN QSEC"/>
    <property type="match status" value="1"/>
</dbReference>
<dbReference type="InterPro" id="IPR036890">
    <property type="entry name" value="HATPase_C_sf"/>
</dbReference>
<dbReference type="Gene3D" id="1.10.287.130">
    <property type="match status" value="1"/>
</dbReference>
<keyword evidence="6" id="KW-0812">Transmembrane</keyword>
<keyword evidence="15" id="KW-1185">Reference proteome</keyword>
<evidence type="ECO:0000256" key="6">
    <source>
        <dbReference type="ARBA" id="ARBA00022692"/>
    </source>
</evidence>
<dbReference type="Pfam" id="PF02518">
    <property type="entry name" value="HATPase_c"/>
    <property type="match status" value="1"/>
</dbReference>